<keyword evidence="2" id="KW-1185">Reference proteome</keyword>
<proteinExistence type="predicted"/>
<evidence type="ECO:0000313" key="1">
    <source>
        <dbReference type="EMBL" id="KAJ9660809.1"/>
    </source>
</evidence>
<protein>
    <submittedName>
        <fullName evidence="1">Uncharacterized protein</fullName>
    </submittedName>
</protein>
<evidence type="ECO:0000313" key="2">
    <source>
        <dbReference type="Proteomes" id="UP001172386"/>
    </source>
</evidence>
<organism evidence="1 2">
    <name type="scientific">Neophaeococcomyces mojaviensis</name>
    <dbReference type="NCBI Taxonomy" id="3383035"/>
    <lineage>
        <taxon>Eukaryota</taxon>
        <taxon>Fungi</taxon>
        <taxon>Dikarya</taxon>
        <taxon>Ascomycota</taxon>
        <taxon>Pezizomycotina</taxon>
        <taxon>Eurotiomycetes</taxon>
        <taxon>Chaetothyriomycetidae</taxon>
        <taxon>Chaetothyriales</taxon>
        <taxon>Chaetothyriales incertae sedis</taxon>
        <taxon>Neophaeococcomyces</taxon>
    </lineage>
</organism>
<gene>
    <name evidence="1" type="ORF">H2198_002348</name>
</gene>
<dbReference type="Proteomes" id="UP001172386">
    <property type="component" value="Unassembled WGS sequence"/>
</dbReference>
<dbReference type="EMBL" id="JAPDRQ010000028">
    <property type="protein sequence ID" value="KAJ9660809.1"/>
    <property type="molecule type" value="Genomic_DNA"/>
</dbReference>
<name>A0ACC3AEK6_9EURO</name>
<comment type="caution">
    <text evidence="1">The sequence shown here is derived from an EMBL/GenBank/DDBJ whole genome shotgun (WGS) entry which is preliminary data.</text>
</comment>
<sequence>MNSGDFASVPPGTIHQYQILGDHTEFIGLIVPGGWEEFFRFIGEPYAGPMWPLVDNRNPFEVLIPKLKAAAEKFDMVPQPQHPQFGPQPWDVKSDNALPGSPTPYFLQANRGPKYLVEGVVVKPLATTKESDGKFAIGSIEGSSWHTNSTFKSKLRFQDVHHAVQVTEGQLSITIDGQKTLLQAGETVYLPKQSVFNISFASRFAKAYVFASGAGLIELLCELGSDYQHNIVPENAGDARTKNLTEVSTRYSCSVTEV</sequence>
<reference evidence="1" key="1">
    <citation type="submission" date="2022-10" db="EMBL/GenBank/DDBJ databases">
        <title>Culturing micro-colonial fungi from biological soil crusts in the Mojave desert and describing Neophaeococcomyces mojavensis, and introducing the new genera and species Taxawa tesnikishii.</title>
        <authorList>
            <person name="Kurbessoian T."/>
            <person name="Stajich J.E."/>
        </authorList>
    </citation>
    <scope>NUCLEOTIDE SEQUENCE</scope>
    <source>
        <strain evidence="1">JES_112</strain>
    </source>
</reference>
<accession>A0ACC3AEK6</accession>